<dbReference type="Gene3D" id="2.40.170.20">
    <property type="entry name" value="TonB-dependent receptor, beta-barrel domain"/>
    <property type="match status" value="1"/>
</dbReference>
<dbReference type="EMBL" id="CP000934">
    <property type="protein sequence ID" value="ACE85979.1"/>
    <property type="molecule type" value="Genomic_DNA"/>
</dbReference>
<keyword evidence="3 11" id="KW-0813">Transport</keyword>
<dbReference type="InterPro" id="IPR036942">
    <property type="entry name" value="Beta-barrel_TonB_sf"/>
</dbReference>
<sequence>MKHRFPELCSIRRSSGRLIPLVLMITMINNANAQDKPDEPRKVLNKVTVEAAAIQSTTENTQVTSSEDIEDNQVRNLDDLVRYIPGVAVDDIGRFGSNGFNIRGMDGDRVAITVDGLSLGETLNPASYAPYEFFSSGRGGVDIDAMKAVEIVKGADSISAGSGALGGAVMFVTKDPADYLNPSGNDTHFGLKFGYSSANDEALATATLANRTGNWESLLVYTAREGHETESFFSGSRPDISGTAREIPDPVDYDNDNVLFKLYYRPADGHRLGFVAEKYNSNIELDNQTRLNDSYLMRTTDDKTERERYGVNYLWQADNALFDELDWRYDYQTAYTLGHTLMVVPTGCPAGANSPAVAPCNRTEHRDYDQEIHKTVLHLDKTIANHTLGYGVSIEEKSVTYADVKTRYVGTTSEVGVGWPQLGGDFVPDTDVGSYGIYVRDQISLVDNRLLVNTGVRFDHYKYSPSLNNSQFNDNSGTVNDVTFSSPTWQLGASWNLTAQHILWVQTGSGFRAPTVENMYFSPSTAIATEVSSGQQVDLWNTVSNPDLEAEESRNIEIGYRWHGNSHVFGISTYRNDYSNFIDYNTFIRNADVEYQTCNTAGTVCNNFFGDEYDSLDNIGEVTVKGIEVEGLWAITEQVRLRFAYAWSEGEEKDGTPLQSIVPASGIIGLGYDAPNGRWAVETNVVFADGKDKKDATAVDPVNFTQIPEDYFTDYGDYTLVDLQARYNITQNLKLNVGVYNLFDEEYIRWQRIRFVNQGSAAGGARGGVSEDGIHRYTEPGRNYRLTLAYTF</sequence>
<evidence type="ECO:0000256" key="10">
    <source>
        <dbReference type="ARBA" id="ARBA00023237"/>
    </source>
</evidence>
<dbReference type="InterPro" id="IPR039426">
    <property type="entry name" value="TonB-dep_rcpt-like"/>
</dbReference>
<keyword evidence="5 11" id="KW-0812">Transmembrane</keyword>
<feature type="signal peptide" evidence="13">
    <location>
        <begin position="1"/>
        <end position="33"/>
    </location>
</feature>
<evidence type="ECO:0000256" key="2">
    <source>
        <dbReference type="ARBA" id="ARBA00008143"/>
    </source>
</evidence>
<gene>
    <name evidence="16" type="primary">hupA</name>
    <name evidence="16" type="ordered locus">CJA_1197</name>
</gene>
<dbReference type="GO" id="GO:0009279">
    <property type="term" value="C:cell outer membrane"/>
    <property type="evidence" value="ECO:0007669"/>
    <property type="project" value="UniProtKB-SubCell"/>
</dbReference>
<keyword evidence="9 16" id="KW-0675">Receptor</keyword>
<evidence type="ECO:0000256" key="13">
    <source>
        <dbReference type="SAM" id="SignalP"/>
    </source>
</evidence>
<dbReference type="STRING" id="498211.CJA_1197"/>
<dbReference type="InterPro" id="IPR000531">
    <property type="entry name" value="Beta-barrel_TonB"/>
</dbReference>
<dbReference type="Pfam" id="PF07715">
    <property type="entry name" value="Plug"/>
    <property type="match status" value="1"/>
</dbReference>
<dbReference type="HOGENOM" id="CLU_008287_19_0_6"/>
<dbReference type="Proteomes" id="UP000001036">
    <property type="component" value="Chromosome"/>
</dbReference>
<evidence type="ECO:0000256" key="8">
    <source>
        <dbReference type="ARBA" id="ARBA00023136"/>
    </source>
</evidence>
<dbReference type="InterPro" id="IPR010949">
    <property type="entry name" value="TonB_Hb/transfer/lactofer_rcpt"/>
</dbReference>
<accession>B3PBY2</accession>
<reference evidence="16 17" key="1">
    <citation type="journal article" date="2008" name="J. Bacteriol.">
        <title>Insights into plant cell wall degradation from the genome sequence of the soil bacterium Cellvibrio japonicus.</title>
        <authorList>
            <person name="Deboy R.T."/>
            <person name="Mongodin E.F."/>
            <person name="Fouts D.E."/>
            <person name="Tailford L.E."/>
            <person name="Khouri H."/>
            <person name="Emerson J.B."/>
            <person name="Mohamoud Y."/>
            <person name="Watkins K."/>
            <person name="Henrissat B."/>
            <person name="Gilbert H.J."/>
            <person name="Nelson K.E."/>
        </authorList>
    </citation>
    <scope>NUCLEOTIDE SEQUENCE [LARGE SCALE GENOMIC DNA]</scope>
    <source>
        <strain evidence="16 17">Ueda107</strain>
    </source>
</reference>
<evidence type="ECO:0000259" key="15">
    <source>
        <dbReference type="Pfam" id="PF07715"/>
    </source>
</evidence>
<keyword evidence="17" id="KW-1185">Reference proteome</keyword>
<evidence type="ECO:0000256" key="5">
    <source>
        <dbReference type="ARBA" id="ARBA00022692"/>
    </source>
</evidence>
<organism evidence="16 17">
    <name type="scientific">Cellvibrio japonicus (strain Ueda107)</name>
    <name type="common">Pseudomonas fluorescens subsp. cellulosa</name>
    <dbReference type="NCBI Taxonomy" id="498211"/>
    <lineage>
        <taxon>Bacteria</taxon>
        <taxon>Pseudomonadati</taxon>
        <taxon>Pseudomonadota</taxon>
        <taxon>Gammaproteobacteria</taxon>
        <taxon>Cellvibrionales</taxon>
        <taxon>Cellvibrionaceae</taxon>
        <taxon>Cellvibrio</taxon>
    </lineage>
</organism>
<evidence type="ECO:0000256" key="7">
    <source>
        <dbReference type="ARBA" id="ARBA00023077"/>
    </source>
</evidence>
<dbReference type="PROSITE" id="PS52016">
    <property type="entry name" value="TONB_DEPENDENT_REC_3"/>
    <property type="match status" value="1"/>
</dbReference>
<evidence type="ECO:0000256" key="1">
    <source>
        <dbReference type="ARBA" id="ARBA00004571"/>
    </source>
</evidence>
<proteinExistence type="inferred from homology"/>
<dbReference type="Gene3D" id="2.170.130.10">
    <property type="entry name" value="TonB-dependent receptor, plug domain"/>
    <property type="match status" value="1"/>
</dbReference>
<evidence type="ECO:0000256" key="9">
    <source>
        <dbReference type="ARBA" id="ARBA00023170"/>
    </source>
</evidence>
<dbReference type="GO" id="GO:0015344">
    <property type="term" value="F:siderophore uptake transmembrane transporter activity"/>
    <property type="evidence" value="ECO:0007669"/>
    <property type="project" value="TreeGrafter"/>
</dbReference>
<evidence type="ECO:0000256" key="11">
    <source>
        <dbReference type="PROSITE-ProRule" id="PRU01360"/>
    </source>
</evidence>
<keyword evidence="7 12" id="KW-0798">TonB box</keyword>
<evidence type="ECO:0000313" key="17">
    <source>
        <dbReference type="Proteomes" id="UP000001036"/>
    </source>
</evidence>
<dbReference type="NCBIfam" id="TIGR01786">
    <property type="entry name" value="TonB-hemlactrns"/>
    <property type="match status" value="1"/>
</dbReference>
<dbReference type="CDD" id="cd01347">
    <property type="entry name" value="ligand_gated_channel"/>
    <property type="match status" value="1"/>
</dbReference>
<evidence type="ECO:0000256" key="4">
    <source>
        <dbReference type="ARBA" id="ARBA00022452"/>
    </source>
</evidence>
<keyword evidence="8 11" id="KW-0472">Membrane</keyword>
<comment type="subcellular location">
    <subcellularLocation>
        <location evidence="1 11">Cell outer membrane</location>
        <topology evidence="1 11">Multi-pass membrane protein</topology>
    </subcellularLocation>
</comment>
<dbReference type="InterPro" id="IPR012910">
    <property type="entry name" value="Plug_dom"/>
</dbReference>
<name>B3PBY2_CELJU</name>
<keyword evidence="6 13" id="KW-0732">Signal</keyword>
<evidence type="ECO:0000259" key="14">
    <source>
        <dbReference type="Pfam" id="PF00593"/>
    </source>
</evidence>
<feature type="domain" description="TonB-dependent receptor plug" evidence="15">
    <location>
        <begin position="54"/>
        <end position="168"/>
    </location>
</feature>
<keyword evidence="10 11" id="KW-0998">Cell outer membrane</keyword>
<dbReference type="SUPFAM" id="SSF56935">
    <property type="entry name" value="Porins"/>
    <property type="match status" value="1"/>
</dbReference>
<protein>
    <submittedName>
        <fullName evidence="16">Hypothetical heme receptor</fullName>
    </submittedName>
</protein>
<feature type="chain" id="PRO_5002796488" evidence="13">
    <location>
        <begin position="34"/>
        <end position="792"/>
    </location>
</feature>
<dbReference type="PANTHER" id="PTHR30069">
    <property type="entry name" value="TONB-DEPENDENT OUTER MEMBRANE RECEPTOR"/>
    <property type="match status" value="1"/>
</dbReference>
<dbReference type="InterPro" id="IPR037066">
    <property type="entry name" value="Plug_dom_sf"/>
</dbReference>
<evidence type="ECO:0000256" key="12">
    <source>
        <dbReference type="RuleBase" id="RU003357"/>
    </source>
</evidence>
<evidence type="ECO:0000313" key="16">
    <source>
        <dbReference type="EMBL" id="ACE85979.1"/>
    </source>
</evidence>
<evidence type="ECO:0000256" key="3">
    <source>
        <dbReference type="ARBA" id="ARBA00022448"/>
    </source>
</evidence>
<dbReference type="KEGG" id="cja:CJA_1197"/>
<dbReference type="Pfam" id="PF00593">
    <property type="entry name" value="TonB_dep_Rec_b-barrel"/>
    <property type="match status" value="1"/>
</dbReference>
<keyword evidence="4 11" id="KW-1134">Transmembrane beta strand</keyword>
<comment type="similarity">
    <text evidence="2">Belongs to the TonB-dependent receptor family. Hemoglobin/haptoglobin binding protein subfamily.</text>
</comment>
<dbReference type="GO" id="GO:0044718">
    <property type="term" value="P:siderophore transmembrane transport"/>
    <property type="evidence" value="ECO:0007669"/>
    <property type="project" value="TreeGrafter"/>
</dbReference>
<dbReference type="AlphaFoldDB" id="B3PBY2"/>
<feature type="domain" description="TonB-dependent receptor-like beta-barrel" evidence="14">
    <location>
        <begin position="252"/>
        <end position="742"/>
    </location>
</feature>
<dbReference type="eggNOG" id="COG4771">
    <property type="taxonomic scope" value="Bacteria"/>
</dbReference>
<dbReference type="PANTHER" id="PTHR30069:SF29">
    <property type="entry name" value="HEMOGLOBIN AND HEMOGLOBIN-HAPTOGLOBIN-BINDING PROTEIN 1-RELATED"/>
    <property type="match status" value="1"/>
</dbReference>
<evidence type="ECO:0000256" key="6">
    <source>
        <dbReference type="ARBA" id="ARBA00022729"/>
    </source>
</evidence>